<evidence type="ECO:0000313" key="2">
    <source>
        <dbReference type="EMBL" id="KAK4038362.1"/>
    </source>
</evidence>
<feature type="region of interest" description="Disordered" evidence="1">
    <location>
        <begin position="268"/>
        <end position="310"/>
    </location>
</feature>
<accession>A0AAN6SQ13</accession>
<reference evidence="3" key="1">
    <citation type="journal article" date="2023" name="Mol. Phylogenet. Evol.">
        <title>Genome-scale phylogeny and comparative genomics of the fungal order Sordariales.</title>
        <authorList>
            <person name="Hensen N."/>
            <person name="Bonometti L."/>
            <person name="Westerberg I."/>
            <person name="Brannstrom I.O."/>
            <person name="Guillou S."/>
            <person name="Cros-Aarteil S."/>
            <person name="Calhoun S."/>
            <person name="Haridas S."/>
            <person name="Kuo A."/>
            <person name="Mondo S."/>
            <person name="Pangilinan J."/>
            <person name="Riley R."/>
            <person name="LaButti K."/>
            <person name="Andreopoulos B."/>
            <person name="Lipzen A."/>
            <person name="Chen C."/>
            <person name="Yan M."/>
            <person name="Daum C."/>
            <person name="Ng V."/>
            <person name="Clum A."/>
            <person name="Steindorff A."/>
            <person name="Ohm R.A."/>
            <person name="Martin F."/>
            <person name="Silar P."/>
            <person name="Natvig D.O."/>
            <person name="Lalanne C."/>
            <person name="Gautier V."/>
            <person name="Ament-Velasquez S.L."/>
            <person name="Kruys A."/>
            <person name="Hutchinson M.I."/>
            <person name="Powell A.J."/>
            <person name="Barry K."/>
            <person name="Miller A.N."/>
            <person name="Grigoriev I.V."/>
            <person name="Debuchy R."/>
            <person name="Gladieux P."/>
            <person name="Hiltunen Thoren M."/>
            <person name="Johannesson H."/>
        </authorList>
    </citation>
    <scope>NUCLEOTIDE SEQUENCE [LARGE SCALE GENOMIC DNA]</scope>
    <source>
        <strain evidence="3">CBS 284.82</strain>
    </source>
</reference>
<feature type="region of interest" description="Disordered" evidence="1">
    <location>
        <begin position="27"/>
        <end position="56"/>
    </location>
</feature>
<dbReference type="AlphaFoldDB" id="A0AAN6SQ13"/>
<protein>
    <recommendedName>
        <fullName evidence="4">Protein kinase domain-containing protein</fullName>
    </recommendedName>
</protein>
<evidence type="ECO:0008006" key="4">
    <source>
        <dbReference type="Google" id="ProtNLM"/>
    </source>
</evidence>
<gene>
    <name evidence="2" type="ORF">C8A01DRAFT_37676</name>
</gene>
<evidence type="ECO:0000256" key="1">
    <source>
        <dbReference type="SAM" id="MobiDB-lite"/>
    </source>
</evidence>
<evidence type="ECO:0000313" key="3">
    <source>
        <dbReference type="Proteomes" id="UP001303115"/>
    </source>
</evidence>
<dbReference type="EMBL" id="MU854431">
    <property type="protein sequence ID" value="KAK4038362.1"/>
    <property type="molecule type" value="Genomic_DNA"/>
</dbReference>
<feature type="region of interest" description="Disordered" evidence="1">
    <location>
        <begin position="331"/>
        <end position="436"/>
    </location>
</feature>
<dbReference type="Proteomes" id="UP001303115">
    <property type="component" value="Unassembled WGS sequence"/>
</dbReference>
<feature type="compositionally biased region" description="Low complexity" evidence="1">
    <location>
        <begin position="411"/>
        <end position="430"/>
    </location>
</feature>
<feature type="compositionally biased region" description="Basic residues" evidence="1">
    <location>
        <begin position="370"/>
        <end position="379"/>
    </location>
</feature>
<feature type="region of interest" description="Disordered" evidence="1">
    <location>
        <begin position="205"/>
        <end position="225"/>
    </location>
</feature>
<name>A0AAN6SQ13_9PEZI</name>
<organism evidence="2 3">
    <name type="scientific">Parachaetomium inaequale</name>
    <dbReference type="NCBI Taxonomy" id="2588326"/>
    <lineage>
        <taxon>Eukaryota</taxon>
        <taxon>Fungi</taxon>
        <taxon>Dikarya</taxon>
        <taxon>Ascomycota</taxon>
        <taxon>Pezizomycotina</taxon>
        <taxon>Sordariomycetes</taxon>
        <taxon>Sordariomycetidae</taxon>
        <taxon>Sordariales</taxon>
        <taxon>Chaetomiaceae</taxon>
        <taxon>Parachaetomium</taxon>
    </lineage>
</organism>
<comment type="caution">
    <text evidence="2">The sequence shown here is derived from an EMBL/GenBank/DDBJ whole genome shotgun (WGS) entry which is preliminary data.</text>
</comment>
<keyword evidence="3" id="KW-1185">Reference proteome</keyword>
<sequence>METEIRGDDLIEALAALARNPELLDRARARFDGQGSASPTPPVSPESDLDPSAEAEWRRERLKVKYSASTPYYQFENQAQEEEERLPRYIRPYKPLPGVTDIEQHAHANVKMRWVEQDIWRKEWDGQFRPSGPWQHQMPRPDETQGRLPVSDIEVRMAERNREASRPYHQFIYQVSQERDRIKGDLTILTRTLPQDVLASIRLATSRPPSGKDEPPGAREGMPPDINTMAYERVKSAWMFRKIWNPKWGVLPGMSWMHEVVDDDPAADAPGNTLWAPRAGGTEAASVPPTAPETAPPGMSTSSRRSASRRLDMSIIKDIIKDAATIKDANAVGGAGADPLPEDEAQRAPPPPGPHRRSARSSRGQDARPAGKRQQRSTRKAPAGEGHSLDTERAALGPAHASRVSKRGRPRAAAEPAVQAAPVPAGAPAPRRSKRLQAVADKRVTRGRTAALDTEHVEAVLLDALRALTGLGVTHDDSKLDNFRLVGGGARVMVINLESGYIMTAEDPEFDARSDAKFTAQQYWLAYGGKQPMLM</sequence>
<proteinExistence type="predicted"/>